<feature type="compositionally biased region" description="Polar residues" evidence="1">
    <location>
        <begin position="457"/>
        <end position="466"/>
    </location>
</feature>
<feature type="compositionally biased region" description="Low complexity" evidence="1">
    <location>
        <begin position="124"/>
        <end position="139"/>
    </location>
</feature>
<feature type="compositionally biased region" description="Low complexity" evidence="1">
    <location>
        <begin position="199"/>
        <end position="248"/>
    </location>
</feature>
<feature type="compositionally biased region" description="Polar residues" evidence="1">
    <location>
        <begin position="511"/>
        <end position="535"/>
    </location>
</feature>
<comment type="caution">
    <text evidence="2">The sequence shown here is derived from an EMBL/GenBank/DDBJ whole genome shotgun (WGS) entry which is preliminary data.</text>
</comment>
<dbReference type="EMBL" id="AMBO01000296">
    <property type="protein sequence ID" value="EKD02224.1"/>
    <property type="molecule type" value="Genomic_DNA"/>
</dbReference>
<accession>K1WM75</accession>
<feature type="compositionally biased region" description="Polar residues" evidence="1">
    <location>
        <begin position="86"/>
        <end position="108"/>
    </location>
</feature>
<gene>
    <name evidence="2" type="ORF">A1Q2_03586</name>
</gene>
<sequence length="639" mass="68529">MHNQPYQQVPPSPAKHPHQHHQHQSSSSSGSSHGHGHGSEPLMTTAPMYAPFQYMQHGQPPHQQQFIQPDLGEIAPPDHVPGVQVTGATPTKLRSQHPSSDIPNSSPLEVSIEPYPSVMAIAPKLPSASSSAPSIPPKSTMGPRQRTAEDEEARKARKREMGRERQRRKRLRDKEKREAARAQLSGDVYQQFAGRSAGDRSSFTSTSSFEGISSSASFSNIPPLSMGFSPSQSFVSSASTASLSDVSSPGASLSPTMAGFASDSSWNEHTAVFSNLSLSGDGTVRASKHRPAHAFNHHNAPPLPTRHHASDNDDYGGYESERSASKRRKSDAGEVAVGLGVTVDNDDWSNTARRPRASRRTASVPDGAIFDVHHSDPPTLPSNFHQNVVRVPPSSTATPEGIFFASSVVAAVSASEWSAILQSRLGLTGELLERMGNDLAITYDRWRVEQGLNPVTLDQETRMSIQTSSPPVPTSPSSASFATPSQRHPDVMQQQASPPTSSRGAPAAPGTPQSQTQSKGHSSSNASPTNPNLQTPAQQQGVFPPQPFGGDGSWQSAAPMYDSDWRNQFAGKEQYGNPNVVIPSPGMSGPDFSAPRGAFNQNARGVPATTPLYYNPQFPQQPPVPGMRPDGQVFQGFNQ</sequence>
<feature type="compositionally biased region" description="Low complexity" evidence="1">
    <location>
        <begin position="475"/>
        <end position="485"/>
    </location>
</feature>
<dbReference type="AlphaFoldDB" id="K1WM75"/>
<reference evidence="2 3" key="1">
    <citation type="journal article" date="2012" name="Eukaryot. Cell">
        <title>Genome sequence of the Trichosporon asahii environmental strain CBS 8904.</title>
        <authorList>
            <person name="Yang R.Y."/>
            <person name="Li H.T."/>
            <person name="Zhu H."/>
            <person name="Zhou G.P."/>
            <person name="Wang M."/>
            <person name="Wang L."/>
        </authorList>
    </citation>
    <scope>NUCLEOTIDE SEQUENCE [LARGE SCALE GENOMIC DNA]</scope>
    <source>
        <strain evidence="2 3">CBS 8904</strain>
    </source>
</reference>
<feature type="region of interest" description="Disordered" evidence="1">
    <location>
        <begin position="457"/>
        <end position="639"/>
    </location>
</feature>
<proteinExistence type="predicted"/>
<evidence type="ECO:0000313" key="2">
    <source>
        <dbReference type="EMBL" id="EKD02224.1"/>
    </source>
</evidence>
<evidence type="ECO:0000313" key="3">
    <source>
        <dbReference type="Proteomes" id="UP000006757"/>
    </source>
</evidence>
<protein>
    <submittedName>
        <fullName evidence="2">Uncharacterized protein</fullName>
    </submittedName>
</protein>
<name>K1WM75_TRIAC</name>
<feature type="region of interest" description="Disordered" evidence="1">
    <location>
        <begin position="124"/>
        <end position="262"/>
    </location>
</feature>
<dbReference type="Proteomes" id="UP000006757">
    <property type="component" value="Unassembled WGS sequence"/>
</dbReference>
<feature type="compositionally biased region" description="Polar residues" evidence="1">
    <location>
        <begin position="492"/>
        <end position="503"/>
    </location>
</feature>
<keyword evidence="3" id="KW-1185">Reference proteome</keyword>
<dbReference type="HOGENOM" id="CLU_428401_0_0_1"/>
<dbReference type="InParanoid" id="K1WM75"/>
<feature type="compositionally biased region" description="Basic and acidic residues" evidence="1">
    <location>
        <begin position="146"/>
        <end position="164"/>
    </location>
</feature>
<evidence type="ECO:0000256" key="1">
    <source>
        <dbReference type="SAM" id="MobiDB-lite"/>
    </source>
</evidence>
<dbReference type="eggNOG" id="ENOG502R9Q6">
    <property type="taxonomic scope" value="Eukaryota"/>
</dbReference>
<feature type="region of interest" description="Disordered" evidence="1">
    <location>
        <begin position="1"/>
        <end position="109"/>
    </location>
</feature>
<organism evidence="2 3">
    <name type="scientific">Trichosporon asahii var. asahii (strain CBS 8904)</name>
    <name type="common">Yeast</name>
    <dbReference type="NCBI Taxonomy" id="1220162"/>
    <lineage>
        <taxon>Eukaryota</taxon>
        <taxon>Fungi</taxon>
        <taxon>Dikarya</taxon>
        <taxon>Basidiomycota</taxon>
        <taxon>Agaricomycotina</taxon>
        <taxon>Tremellomycetes</taxon>
        <taxon>Trichosporonales</taxon>
        <taxon>Trichosporonaceae</taxon>
        <taxon>Trichosporon</taxon>
    </lineage>
</organism>
<feature type="region of interest" description="Disordered" evidence="1">
    <location>
        <begin position="293"/>
        <end position="377"/>
    </location>
</feature>